<organism evidence="1 2">
    <name type="scientific">Avena sativa</name>
    <name type="common">Oat</name>
    <dbReference type="NCBI Taxonomy" id="4498"/>
    <lineage>
        <taxon>Eukaryota</taxon>
        <taxon>Viridiplantae</taxon>
        <taxon>Streptophyta</taxon>
        <taxon>Embryophyta</taxon>
        <taxon>Tracheophyta</taxon>
        <taxon>Spermatophyta</taxon>
        <taxon>Magnoliopsida</taxon>
        <taxon>Liliopsida</taxon>
        <taxon>Poales</taxon>
        <taxon>Poaceae</taxon>
        <taxon>BOP clade</taxon>
        <taxon>Pooideae</taxon>
        <taxon>Poodae</taxon>
        <taxon>Poeae</taxon>
        <taxon>Poeae Chloroplast Group 1 (Aveneae type)</taxon>
        <taxon>Aveninae</taxon>
        <taxon>Avena</taxon>
    </lineage>
</organism>
<reference evidence="1" key="1">
    <citation type="submission" date="2021-05" db="EMBL/GenBank/DDBJ databases">
        <authorList>
            <person name="Scholz U."/>
            <person name="Mascher M."/>
            <person name="Fiebig A."/>
        </authorList>
    </citation>
    <scope>NUCLEOTIDE SEQUENCE [LARGE SCALE GENOMIC DNA]</scope>
</reference>
<dbReference type="Proteomes" id="UP001732700">
    <property type="component" value="Chromosome 3D"/>
</dbReference>
<protein>
    <submittedName>
        <fullName evidence="1">Uncharacterized protein</fullName>
    </submittedName>
</protein>
<reference evidence="1" key="2">
    <citation type="submission" date="2025-09" db="UniProtKB">
        <authorList>
            <consortium name="EnsemblPlants"/>
        </authorList>
    </citation>
    <scope>IDENTIFICATION</scope>
</reference>
<accession>A0ACD5W0E9</accession>
<dbReference type="EnsemblPlants" id="AVESA.00010b.r2.3DG0526610.1">
    <property type="protein sequence ID" value="AVESA.00010b.r2.3DG0526610.1.CDS.1"/>
    <property type="gene ID" value="AVESA.00010b.r2.3DG0526610"/>
</dbReference>
<evidence type="ECO:0000313" key="2">
    <source>
        <dbReference type="Proteomes" id="UP001732700"/>
    </source>
</evidence>
<keyword evidence="2" id="KW-1185">Reference proteome</keyword>
<proteinExistence type="predicted"/>
<sequence length="342" mass="36729">MEFQSDRKKCAKAMGGGASSEEDRLSGLPDDVLHSILGVLPLKHAVRTSALSTRWAPIWLHAVAASAVLDFTDRDFVRAQSPAQITATVGRVLGIHGAAPIDVLRVALPPLNALGPDPDVVVGWIAAALGRAAREVAVDLDDDGDGCSLRQVLPGAAGLAGLTSLSLDRVDVTDDALRDVVLECRLLEYVSLRSCHLLVSVRVEGGRLRGLEISGCLAMRDLQVAAPALESVAFHGDILCSRDSNDVTKPVVFIGKGNTRMPSDAATPELRDAYLSHLGFGGYDELIHEFAYSCFLETVALLAQPLSPSTFRRHRRGNSDETTRTYPITSAEMHVLLADRFF</sequence>
<name>A0ACD5W0E9_AVESA</name>
<evidence type="ECO:0000313" key="1">
    <source>
        <dbReference type="EnsemblPlants" id="AVESA.00010b.r2.3DG0526610.1.CDS.1"/>
    </source>
</evidence>